<dbReference type="GO" id="GO:0008380">
    <property type="term" value="P:RNA splicing"/>
    <property type="evidence" value="ECO:0007669"/>
    <property type="project" value="UniProtKB-KW"/>
</dbReference>
<feature type="domain" description="RRM" evidence="11">
    <location>
        <begin position="328"/>
        <end position="406"/>
    </location>
</feature>
<comment type="similarity">
    <text evidence="8">Belongs to the splicing factor SR family.</text>
</comment>
<dbReference type="NCBIfam" id="TIGR01642">
    <property type="entry name" value="U2AF_lg"/>
    <property type="match status" value="1"/>
</dbReference>
<dbReference type="FunFam" id="3.30.70.330:FF:000074">
    <property type="entry name" value="U2 snRNP auxiliary factor large subunit"/>
    <property type="match status" value="1"/>
</dbReference>
<dbReference type="PROSITE" id="PS50102">
    <property type="entry name" value="RRM"/>
    <property type="match status" value="2"/>
</dbReference>
<name>A0AAV7KBH4_9METZ</name>
<evidence type="ECO:0000256" key="4">
    <source>
        <dbReference type="ARBA" id="ARBA00022884"/>
    </source>
</evidence>
<evidence type="ECO:0000256" key="8">
    <source>
        <dbReference type="RuleBase" id="RU364135"/>
    </source>
</evidence>
<evidence type="ECO:0000256" key="3">
    <source>
        <dbReference type="ARBA" id="ARBA00022737"/>
    </source>
</evidence>
<keyword evidence="3" id="KW-0677">Repeat</keyword>
<dbReference type="SUPFAM" id="SSF54928">
    <property type="entry name" value="RNA-binding domain, RBD"/>
    <property type="match status" value="2"/>
</dbReference>
<evidence type="ECO:0000256" key="9">
    <source>
        <dbReference type="SAM" id="MobiDB-lite"/>
    </source>
</evidence>
<sequence length="534" mass="60687">MFVFMANYTVDIVLCNVYLECRIANFETQKSDIRVIRDLYFYVYTVDRIVGYTVLILNILLLFIDIKRDVHRRERSRDRDRYRRRDRDRYRRSGSRDRSPRRRRSRSRERRRRRSRERSKGRERRRERSREPRERKRTRSTSHEKEKKVYKPRAIRSKPSKYWDIAPKGFEHISPLQFKAMQAAGQLPTLGITSGGAVPPPPPPAASQLTRQARRLYVGNIPFGITEDLMVQFINEKMHQTSLVLAAGNPVMSVQVNHDKNFAFIEFRSVEECSNALAFDGVNLQGQALRIRRPSDYKNLFGSDDEMAAEFLSGVPGVVSTIVADGPNKIFIGGLPNYLTDDQVKDLLISFGDLRAFNLVKDTASGLSKGYAFFEYKDSVQTELAIAGLNNMELGDKKLIVQRASVGARTIGLGLGGMGIPGIQLEVGIPSQPTCILCLLNMVTPEELQDIEEYEDIYEDVKNECSRSGKVISLEIPRPIEGVEVPGVGKIFVEFASIVDATKGSQALSGRKFAGRIVVTSFYDESRYSLKDFS</sequence>
<comment type="function">
    <text evidence="8">Necessary for the splicing of pre-mRNA.</text>
</comment>
<evidence type="ECO:0000256" key="6">
    <source>
        <dbReference type="ARBA" id="ARBA00023242"/>
    </source>
</evidence>
<dbReference type="GO" id="GO:0003723">
    <property type="term" value="F:RNA binding"/>
    <property type="evidence" value="ECO:0007669"/>
    <property type="project" value="UniProtKB-UniRule"/>
</dbReference>
<comment type="caution">
    <text evidence="12">The sequence shown here is derived from an EMBL/GenBank/DDBJ whole genome shotgun (WGS) entry which is preliminary data.</text>
</comment>
<feature type="compositionally biased region" description="Basic and acidic residues" evidence="9">
    <location>
        <begin position="75"/>
        <end position="98"/>
    </location>
</feature>
<protein>
    <recommendedName>
        <fullName evidence="8">Splicing factor U2AF subunit</fullName>
    </recommendedName>
    <alternativeName>
        <fullName evidence="8">U2 snRNP auxiliary factor large subunit</fullName>
    </alternativeName>
</protein>
<dbReference type="CDD" id="cd12232">
    <property type="entry name" value="RRM3_U2AF65"/>
    <property type="match status" value="1"/>
</dbReference>
<dbReference type="GO" id="GO:0006397">
    <property type="term" value="P:mRNA processing"/>
    <property type="evidence" value="ECO:0007669"/>
    <property type="project" value="UniProtKB-KW"/>
</dbReference>
<dbReference type="AlphaFoldDB" id="A0AAV7KBH4"/>
<reference evidence="12 13" key="1">
    <citation type="journal article" date="2023" name="BMC Biol.">
        <title>The compact genome of the sponge Oopsacas minuta (Hexactinellida) is lacking key metazoan core genes.</title>
        <authorList>
            <person name="Santini S."/>
            <person name="Schenkelaars Q."/>
            <person name="Jourda C."/>
            <person name="Duchesne M."/>
            <person name="Belahbib H."/>
            <person name="Rocher C."/>
            <person name="Selva M."/>
            <person name="Riesgo A."/>
            <person name="Vervoort M."/>
            <person name="Leys S.P."/>
            <person name="Kodjabachian L."/>
            <person name="Le Bivic A."/>
            <person name="Borchiellini C."/>
            <person name="Claverie J.M."/>
            <person name="Renard E."/>
        </authorList>
    </citation>
    <scope>NUCLEOTIDE SEQUENCE [LARGE SCALE GENOMIC DNA]</scope>
    <source>
        <strain evidence="12">SPO-2</strain>
    </source>
</reference>
<evidence type="ECO:0000313" key="13">
    <source>
        <dbReference type="Proteomes" id="UP001165289"/>
    </source>
</evidence>
<dbReference type="CDD" id="cd12231">
    <property type="entry name" value="RRM2_U2AF65"/>
    <property type="match status" value="1"/>
</dbReference>
<dbReference type="Gene3D" id="3.30.70.330">
    <property type="match status" value="3"/>
</dbReference>
<dbReference type="Proteomes" id="UP001165289">
    <property type="component" value="Unassembled WGS sequence"/>
</dbReference>
<dbReference type="InterPro" id="IPR035979">
    <property type="entry name" value="RBD_domain_sf"/>
</dbReference>
<feature type="region of interest" description="Disordered" evidence="9">
    <location>
        <begin position="75"/>
        <end position="153"/>
    </location>
</feature>
<evidence type="ECO:0000256" key="7">
    <source>
        <dbReference type="PROSITE-ProRule" id="PRU00176"/>
    </source>
</evidence>
<evidence type="ECO:0000256" key="2">
    <source>
        <dbReference type="ARBA" id="ARBA00022664"/>
    </source>
</evidence>
<evidence type="ECO:0000259" key="11">
    <source>
        <dbReference type="PROSITE" id="PS50102"/>
    </source>
</evidence>
<dbReference type="EMBL" id="JAKMXF010000088">
    <property type="protein sequence ID" value="KAI6658528.1"/>
    <property type="molecule type" value="Genomic_DNA"/>
</dbReference>
<keyword evidence="2 8" id="KW-0507">mRNA processing</keyword>
<dbReference type="GO" id="GO:0005634">
    <property type="term" value="C:nucleus"/>
    <property type="evidence" value="ECO:0007669"/>
    <property type="project" value="UniProtKB-SubCell"/>
</dbReference>
<dbReference type="InterPro" id="IPR012677">
    <property type="entry name" value="Nucleotide-bd_a/b_plait_sf"/>
</dbReference>
<dbReference type="PANTHER" id="PTHR23139">
    <property type="entry name" value="RNA-BINDING PROTEIN"/>
    <property type="match status" value="1"/>
</dbReference>
<dbReference type="CDD" id="cd12230">
    <property type="entry name" value="RRM1_U2AF65"/>
    <property type="match status" value="1"/>
</dbReference>
<dbReference type="SMART" id="SM00360">
    <property type="entry name" value="RRM"/>
    <property type="match status" value="3"/>
</dbReference>
<comment type="subcellular location">
    <subcellularLocation>
        <location evidence="1 8">Nucleus</location>
    </subcellularLocation>
</comment>
<organism evidence="12 13">
    <name type="scientific">Oopsacas minuta</name>
    <dbReference type="NCBI Taxonomy" id="111878"/>
    <lineage>
        <taxon>Eukaryota</taxon>
        <taxon>Metazoa</taxon>
        <taxon>Porifera</taxon>
        <taxon>Hexactinellida</taxon>
        <taxon>Hexasterophora</taxon>
        <taxon>Lyssacinosida</taxon>
        <taxon>Leucopsacidae</taxon>
        <taxon>Oopsacas</taxon>
    </lineage>
</organism>
<feature type="compositionally biased region" description="Basic residues" evidence="9">
    <location>
        <begin position="99"/>
        <end position="117"/>
    </location>
</feature>
<keyword evidence="10" id="KW-0812">Transmembrane</keyword>
<proteinExistence type="inferred from homology"/>
<evidence type="ECO:0000256" key="5">
    <source>
        <dbReference type="ARBA" id="ARBA00023187"/>
    </source>
</evidence>
<keyword evidence="10" id="KW-0472">Membrane</keyword>
<keyword evidence="13" id="KW-1185">Reference proteome</keyword>
<feature type="compositionally biased region" description="Basic and acidic residues" evidence="9">
    <location>
        <begin position="118"/>
        <end position="134"/>
    </location>
</feature>
<evidence type="ECO:0000256" key="10">
    <source>
        <dbReference type="SAM" id="Phobius"/>
    </source>
</evidence>
<dbReference type="InterPro" id="IPR000504">
    <property type="entry name" value="RRM_dom"/>
</dbReference>
<feature type="transmembrane region" description="Helical" evidence="10">
    <location>
        <begin position="49"/>
        <end position="66"/>
    </location>
</feature>
<dbReference type="FunFam" id="3.30.70.330:FF:000097">
    <property type="entry name" value="U2 snRNP auxiliary factor large subunit"/>
    <property type="match status" value="1"/>
</dbReference>
<keyword evidence="5 8" id="KW-0508">mRNA splicing</keyword>
<evidence type="ECO:0000313" key="12">
    <source>
        <dbReference type="EMBL" id="KAI6658528.1"/>
    </source>
</evidence>
<feature type="domain" description="RRM" evidence="11">
    <location>
        <begin position="214"/>
        <end position="296"/>
    </location>
</feature>
<keyword evidence="6 8" id="KW-0539">Nucleus</keyword>
<accession>A0AAV7KBH4</accession>
<gene>
    <name evidence="12" type="ORF">LOD99_15328</name>
</gene>
<keyword evidence="4 7" id="KW-0694">RNA-binding</keyword>
<dbReference type="Pfam" id="PF00076">
    <property type="entry name" value="RRM_1"/>
    <property type="match status" value="1"/>
</dbReference>
<evidence type="ECO:0000256" key="1">
    <source>
        <dbReference type="ARBA" id="ARBA00004123"/>
    </source>
</evidence>
<dbReference type="InterPro" id="IPR006529">
    <property type="entry name" value="U2AF_lg"/>
</dbReference>
<keyword evidence="10" id="KW-1133">Transmembrane helix</keyword>